<dbReference type="InterPro" id="IPR007330">
    <property type="entry name" value="MIT_dom"/>
</dbReference>
<feature type="compositionally biased region" description="Low complexity" evidence="1">
    <location>
        <begin position="789"/>
        <end position="804"/>
    </location>
</feature>
<gene>
    <name evidence="3" type="ORF">GGI19_000313</name>
</gene>
<feature type="compositionally biased region" description="Low complexity" evidence="1">
    <location>
        <begin position="530"/>
        <end position="550"/>
    </location>
</feature>
<feature type="compositionally biased region" description="Basic and acidic residues" evidence="1">
    <location>
        <begin position="343"/>
        <end position="362"/>
    </location>
</feature>
<feature type="region of interest" description="Disordered" evidence="1">
    <location>
        <begin position="137"/>
        <end position="486"/>
    </location>
</feature>
<feature type="region of interest" description="Disordered" evidence="1">
    <location>
        <begin position="991"/>
        <end position="1010"/>
    </location>
</feature>
<feature type="compositionally biased region" description="Polar residues" evidence="1">
    <location>
        <begin position="145"/>
        <end position="156"/>
    </location>
</feature>
<sequence length="1404" mass="147846">MRGSAASGDESTSMEVAGRQSLQATHAEAERGSASLADHSTSGAGPTATSPTADPGSGGGNNTRSFRFLLTLALRKAQTAVTLDNGGHVEEAIRTYREAISMLGLVLSRTNEEDGRQRLLHFRQTYSDRVSVLSSLRPPAAEAHSSANPTSPQTRDFQAEGGTPTTLADSQGTVHRPGETTHTAGDQQNGGRHRVPLTPASPLTIPERTLERPPAINTGGSFVAKRNGSESGSASGSPTTWRSSPSREAPTLSPVILNKPLPPLITGERSPRNIARKTSMASLVSSAQSDMHQPSLVSAEEEDEADTEPVSTAGKPSTGSSAIPVASHSVGNAEEQGGSSSAKRSEDLKADKRKAKDDEKANRRQSIKNQRSLPAMFGIGLKSKNEPKNAPPVPQLPAAESPNGPNLGRRLFGALRSNQNSEPQTAKPAVVSTDADNLPKRSSARRNTNMSTESGVMADSLLQSDPTIESPAATRDVSRRPSVANSSNIAAVVAPTDEDIDMVDARLNGIAGRASVDAEVPPPTPPKNSPPATSKAAPALTAASSTQTLTREQKRQSNAAHRLAGLFKRKPSIPDIPVSGVQAYPKLGLESSKHSGQSQQQQPMPASAAHHILPKDRRLSTSASTPNLIEAAAAAANSDQPALAVYAATERGDIPPMPAPPTLRPSISGVSGTANPTVDFAIDSNFNESKQLDLQRKARGDSLSDAALSSNTSLLRIDERRLMRQVQQPHATTRPPLKIATRSAAEVSMFVPDSMSLPSAPLTASVDGGAVRSRKSSIAAPGGSQSILSRSGNAGSAAAGVSGQASYGRPTLVDIEEDQRLEMFEPHFGTFHQDIGSAPPKSSPLSSLWFIATLHRSMVSSGAHLTPSLFIPRRLWYQAGIRIAAIDTKLGVLAQLTQSFASVSSLVSLPDIDALLSPPAPNNGKLEEGERRRAETAPWESEDARSRVGSYERDAFHKSCVALHHWLNKLEESLDGNRRMLAKKLKFVNPSSTATTAGSTNGSGMAVPSSSSLSILTAPAAISSDSLHASVTHLPSFATGAGSLEGSQLTNTSFPSLTLSNGDIHASNQLVSLSPLSPAAELPEHSRVSDARLNEVGGSITIGSGISGGASIMNASKDQLSKDQMANARFKGLGKLGKSVDRLYSNIQKEKLDDTSMYVAALQRMFEAAMVLETLLHYFSRIASDADMAGWFTDVPQSPVSLAGKRPQLSRNTPDAGSRGPTSSSPLTTQATLVSEPSASSIGSATAQSAAGRKSSNASISAPGAGADKKNRRRSNYFGQRQNSTSGPADSTDNIPGMIITRTSSKPRGESFSVVPRLVPTVPSAGAASSIHNFAGGRFVVPQSPIKNPMSYVQQGKGRAPGVLYARLVKVAEWLNQVLLAWVVRDLQVLFAKYIKRLREWVIE</sequence>
<feature type="compositionally biased region" description="Pro residues" evidence="1">
    <location>
        <begin position="520"/>
        <end position="529"/>
    </location>
</feature>
<evidence type="ECO:0000256" key="1">
    <source>
        <dbReference type="SAM" id="MobiDB-lite"/>
    </source>
</evidence>
<dbReference type="Gene3D" id="1.20.58.80">
    <property type="entry name" value="Phosphotransferase system, lactose/cellobiose-type IIA subunit"/>
    <property type="match status" value="1"/>
</dbReference>
<feature type="compositionally biased region" description="Basic and acidic residues" evidence="1">
    <location>
        <begin position="925"/>
        <end position="935"/>
    </location>
</feature>
<dbReference type="PANTHER" id="PTHR37327">
    <property type="entry name" value="CHROMOSOME 1, WHOLE GENOME SHOTGUN SEQUENCE"/>
    <property type="match status" value="1"/>
</dbReference>
<dbReference type="Proteomes" id="UP001140011">
    <property type="component" value="Unassembled WGS sequence"/>
</dbReference>
<feature type="compositionally biased region" description="Polar residues" evidence="1">
    <location>
        <begin position="229"/>
        <end position="246"/>
    </location>
</feature>
<evidence type="ECO:0000313" key="4">
    <source>
        <dbReference type="Proteomes" id="UP001140011"/>
    </source>
</evidence>
<feature type="compositionally biased region" description="Polar residues" evidence="1">
    <location>
        <begin position="9"/>
        <end position="24"/>
    </location>
</feature>
<feature type="region of interest" description="Disordered" evidence="1">
    <location>
        <begin position="1"/>
        <end position="62"/>
    </location>
</feature>
<feature type="region of interest" description="Disordered" evidence="1">
    <location>
        <begin position="513"/>
        <end position="558"/>
    </location>
</feature>
<feature type="compositionally biased region" description="Polar residues" evidence="1">
    <location>
        <begin position="445"/>
        <end position="454"/>
    </location>
</feature>
<feature type="compositionally biased region" description="Polar residues" evidence="1">
    <location>
        <begin position="163"/>
        <end position="173"/>
    </location>
</feature>
<evidence type="ECO:0000313" key="3">
    <source>
        <dbReference type="EMBL" id="KAJ2757072.1"/>
    </source>
</evidence>
<feature type="region of interest" description="Disordered" evidence="1">
    <location>
        <begin position="917"/>
        <end position="944"/>
    </location>
</feature>
<keyword evidence="4" id="KW-1185">Reference proteome</keyword>
<accession>A0A9W8LD82</accession>
<reference evidence="3" key="1">
    <citation type="submission" date="2022-07" db="EMBL/GenBank/DDBJ databases">
        <title>Phylogenomic reconstructions and comparative analyses of Kickxellomycotina fungi.</title>
        <authorList>
            <person name="Reynolds N.K."/>
            <person name="Stajich J.E."/>
            <person name="Barry K."/>
            <person name="Grigoriev I.V."/>
            <person name="Crous P."/>
            <person name="Smith M.E."/>
        </authorList>
    </citation>
    <scope>NUCLEOTIDE SEQUENCE</scope>
    <source>
        <strain evidence="3">BCRC 34297</strain>
    </source>
</reference>
<feature type="region of interest" description="Disordered" evidence="1">
    <location>
        <begin position="775"/>
        <end position="804"/>
    </location>
</feature>
<feature type="compositionally biased region" description="Polar residues" evidence="1">
    <location>
        <begin position="279"/>
        <end position="296"/>
    </location>
</feature>
<organism evidence="3 4">
    <name type="scientific">Coemansia pectinata</name>
    <dbReference type="NCBI Taxonomy" id="1052879"/>
    <lineage>
        <taxon>Eukaryota</taxon>
        <taxon>Fungi</taxon>
        <taxon>Fungi incertae sedis</taxon>
        <taxon>Zoopagomycota</taxon>
        <taxon>Kickxellomycotina</taxon>
        <taxon>Kickxellomycetes</taxon>
        <taxon>Kickxellales</taxon>
        <taxon>Kickxellaceae</taxon>
        <taxon>Coemansia</taxon>
    </lineage>
</organism>
<feature type="compositionally biased region" description="Polar residues" evidence="1">
    <location>
        <begin position="38"/>
        <end position="52"/>
    </location>
</feature>
<dbReference type="OrthoDB" id="2245455at2759"/>
<protein>
    <recommendedName>
        <fullName evidence="2">MIT domain-containing protein</fullName>
    </recommendedName>
</protein>
<proteinExistence type="predicted"/>
<dbReference type="EMBL" id="JANBUH010000007">
    <property type="protein sequence ID" value="KAJ2757072.1"/>
    <property type="molecule type" value="Genomic_DNA"/>
</dbReference>
<feature type="compositionally biased region" description="Polar residues" evidence="1">
    <location>
        <begin position="1209"/>
        <end position="1260"/>
    </location>
</feature>
<dbReference type="InterPro" id="IPR036181">
    <property type="entry name" value="MIT_dom_sf"/>
</dbReference>
<comment type="caution">
    <text evidence="3">The sequence shown here is derived from an EMBL/GenBank/DDBJ whole genome shotgun (WGS) entry which is preliminary data.</text>
</comment>
<evidence type="ECO:0000259" key="2">
    <source>
        <dbReference type="Pfam" id="PF04212"/>
    </source>
</evidence>
<feature type="compositionally biased region" description="Polar residues" evidence="1">
    <location>
        <begin position="180"/>
        <end position="190"/>
    </location>
</feature>
<feature type="compositionally biased region" description="Polar residues" evidence="1">
    <location>
        <begin position="1277"/>
        <end position="1294"/>
    </location>
</feature>
<name>A0A9W8LD82_9FUNG</name>
<dbReference type="Pfam" id="PF04212">
    <property type="entry name" value="MIT"/>
    <property type="match status" value="1"/>
</dbReference>
<dbReference type="PANTHER" id="PTHR37327:SF1">
    <property type="entry name" value="MICROTUBULE INTERACTING AND TRANSPORT DOMAIN-CONTAINING PROTEIN"/>
    <property type="match status" value="1"/>
</dbReference>
<feature type="region of interest" description="Disordered" evidence="1">
    <location>
        <begin position="1199"/>
        <end position="1311"/>
    </location>
</feature>
<dbReference type="SUPFAM" id="SSF116846">
    <property type="entry name" value="MIT domain"/>
    <property type="match status" value="1"/>
</dbReference>
<feature type="domain" description="MIT" evidence="2">
    <location>
        <begin position="72"/>
        <end position="133"/>
    </location>
</feature>
<feature type="compositionally biased region" description="Low complexity" evidence="1">
    <location>
        <begin position="991"/>
        <end position="1006"/>
    </location>
</feature>